<protein>
    <recommendedName>
        <fullName evidence="6">Thioredoxin</fullName>
    </recommendedName>
</protein>
<dbReference type="InterPro" id="IPR036249">
    <property type="entry name" value="Thioredoxin-like_sf"/>
</dbReference>
<name>A0ABQ6K3Y4_9MICO</name>
<dbReference type="PANTHER" id="PTHR45663">
    <property type="entry name" value="GEO12009P1"/>
    <property type="match status" value="1"/>
</dbReference>
<organism evidence="8 9">
    <name type="scientific">Pseudolysinimonas kribbensis</name>
    <dbReference type="NCBI Taxonomy" id="433641"/>
    <lineage>
        <taxon>Bacteria</taxon>
        <taxon>Bacillati</taxon>
        <taxon>Actinomycetota</taxon>
        <taxon>Actinomycetes</taxon>
        <taxon>Micrococcales</taxon>
        <taxon>Microbacteriaceae</taxon>
        <taxon>Pseudolysinimonas</taxon>
    </lineage>
</organism>
<evidence type="ECO:0000259" key="7">
    <source>
        <dbReference type="PROSITE" id="PS51352"/>
    </source>
</evidence>
<dbReference type="PIRSF" id="PIRSF000077">
    <property type="entry name" value="Thioredoxin"/>
    <property type="match status" value="1"/>
</dbReference>
<accession>A0ABQ6K3Y4</accession>
<dbReference type="CDD" id="cd02947">
    <property type="entry name" value="TRX_family"/>
    <property type="match status" value="1"/>
</dbReference>
<evidence type="ECO:0000256" key="6">
    <source>
        <dbReference type="PIRNR" id="PIRNR000077"/>
    </source>
</evidence>
<keyword evidence="9" id="KW-1185">Reference proteome</keyword>
<dbReference type="Proteomes" id="UP001157034">
    <property type="component" value="Unassembled WGS sequence"/>
</dbReference>
<keyword evidence="3" id="KW-0249">Electron transport</keyword>
<keyword evidence="4" id="KW-1015">Disulfide bond</keyword>
<dbReference type="InterPro" id="IPR013766">
    <property type="entry name" value="Thioredoxin_domain"/>
</dbReference>
<evidence type="ECO:0000256" key="2">
    <source>
        <dbReference type="ARBA" id="ARBA00022448"/>
    </source>
</evidence>
<comment type="similarity">
    <text evidence="1 6">Belongs to the thioredoxin family.</text>
</comment>
<reference evidence="9" key="1">
    <citation type="journal article" date="2019" name="Int. J. Syst. Evol. Microbiol.">
        <title>The Global Catalogue of Microorganisms (GCM) 10K type strain sequencing project: providing services to taxonomists for standard genome sequencing and annotation.</title>
        <authorList>
            <consortium name="The Broad Institute Genomics Platform"/>
            <consortium name="The Broad Institute Genome Sequencing Center for Infectious Disease"/>
            <person name="Wu L."/>
            <person name="Ma J."/>
        </authorList>
    </citation>
    <scope>NUCLEOTIDE SEQUENCE [LARGE SCALE GENOMIC DNA]</scope>
    <source>
        <strain evidence="9">NBRC 108894</strain>
    </source>
</reference>
<sequence length="110" mass="12106">MTAHASALPEVTDATFDELVLQADGPVLVDFWAAWCPPCRALSPLLEQLAAEHPRLTMYALDADENPESVERYRALALPVIKVFERGGDVKTIIGAKPRHVLEGLLEPFL</sequence>
<evidence type="ECO:0000256" key="5">
    <source>
        <dbReference type="ARBA" id="ARBA00023284"/>
    </source>
</evidence>
<evidence type="ECO:0000256" key="3">
    <source>
        <dbReference type="ARBA" id="ARBA00022982"/>
    </source>
</evidence>
<dbReference type="Pfam" id="PF00085">
    <property type="entry name" value="Thioredoxin"/>
    <property type="match status" value="1"/>
</dbReference>
<dbReference type="Gene3D" id="3.40.30.10">
    <property type="entry name" value="Glutaredoxin"/>
    <property type="match status" value="1"/>
</dbReference>
<evidence type="ECO:0000313" key="8">
    <source>
        <dbReference type="EMBL" id="GMA95340.1"/>
    </source>
</evidence>
<evidence type="ECO:0000313" key="9">
    <source>
        <dbReference type="Proteomes" id="UP001157034"/>
    </source>
</evidence>
<dbReference type="PROSITE" id="PS00194">
    <property type="entry name" value="THIOREDOXIN_1"/>
    <property type="match status" value="1"/>
</dbReference>
<evidence type="ECO:0000256" key="1">
    <source>
        <dbReference type="ARBA" id="ARBA00008987"/>
    </source>
</evidence>
<evidence type="ECO:0000256" key="4">
    <source>
        <dbReference type="ARBA" id="ARBA00023157"/>
    </source>
</evidence>
<proteinExistence type="inferred from homology"/>
<dbReference type="PROSITE" id="PS51352">
    <property type="entry name" value="THIOREDOXIN_2"/>
    <property type="match status" value="1"/>
</dbReference>
<dbReference type="SUPFAM" id="SSF52833">
    <property type="entry name" value="Thioredoxin-like"/>
    <property type="match status" value="1"/>
</dbReference>
<dbReference type="InterPro" id="IPR017937">
    <property type="entry name" value="Thioredoxin_CS"/>
</dbReference>
<dbReference type="InterPro" id="IPR005746">
    <property type="entry name" value="Thioredoxin"/>
</dbReference>
<keyword evidence="5" id="KW-0676">Redox-active center</keyword>
<dbReference type="PANTHER" id="PTHR45663:SF11">
    <property type="entry name" value="GEO12009P1"/>
    <property type="match status" value="1"/>
</dbReference>
<dbReference type="RefSeq" id="WP_284254115.1">
    <property type="nucleotide sequence ID" value="NZ_BAAAQO010000002.1"/>
</dbReference>
<feature type="domain" description="Thioredoxin" evidence="7">
    <location>
        <begin position="1"/>
        <end position="110"/>
    </location>
</feature>
<keyword evidence="2" id="KW-0813">Transport</keyword>
<gene>
    <name evidence="8" type="primary">trxA</name>
    <name evidence="8" type="ORF">GCM10025881_21640</name>
</gene>
<comment type="caution">
    <text evidence="8">The sequence shown here is derived from an EMBL/GenBank/DDBJ whole genome shotgun (WGS) entry which is preliminary data.</text>
</comment>
<dbReference type="EMBL" id="BSVB01000001">
    <property type="protein sequence ID" value="GMA95340.1"/>
    <property type="molecule type" value="Genomic_DNA"/>
</dbReference>